<comment type="subcellular location">
    <subcellularLocation>
        <location evidence="1">Cell outer membrane</location>
    </subcellularLocation>
</comment>
<feature type="signal peptide" evidence="6">
    <location>
        <begin position="1"/>
        <end position="28"/>
    </location>
</feature>
<sequence>MRTLYLSSFLLAPALASVALLGAPLAQAQGGPGGMGGPGREGQSSWGLGIAAVSGQEAYKGIERETRALPMLSYENRWFRLGGLGAEVKLPRLGISDTQSIDFRLVGKFNMDGYEAKDSTFLAGMNERKGGFWAGAKATWRNDVAHLSAEWTADVSSHSKGQRFNLSLEKNFRLGPQLMLSPRVGASWMDKKYVDYYFGVRSHEVQAGRAASTGTSGVNAELGLRSLYMIDPHHAVFLDLGVTRLAKSIKNSPLVERSTENRVLMGYLYRF</sequence>
<evidence type="ECO:0000256" key="6">
    <source>
        <dbReference type="SAM" id="SignalP"/>
    </source>
</evidence>
<dbReference type="PANTHER" id="PTHR38776">
    <property type="entry name" value="MLTA-INTERACTING PROTEIN-RELATED"/>
    <property type="match status" value="1"/>
</dbReference>
<dbReference type="InterPro" id="IPR010583">
    <property type="entry name" value="MipA"/>
</dbReference>
<evidence type="ECO:0000256" key="5">
    <source>
        <dbReference type="ARBA" id="ARBA00023237"/>
    </source>
</evidence>
<accession>A0ABW7FI62</accession>
<dbReference type="PANTHER" id="PTHR38776:SF1">
    <property type="entry name" value="MLTA-INTERACTING PROTEIN-RELATED"/>
    <property type="match status" value="1"/>
</dbReference>
<reference evidence="7 8" key="1">
    <citation type="submission" date="2024-08" db="EMBL/GenBank/DDBJ databases">
        <authorList>
            <person name="Lu H."/>
        </authorList>
    </citation>
    <scope>NUCLEOTIDE SEQUENCE [LARGE SCALE GENOMIC DNA]</scope>
    <source>
        <strain evidence="7 8">LKC17W</strain>
    </source>
</reference>
<organism evidence="7 8">
    <name type="scientific">Pelomonas margarita</name>
    <dbReference type="NCBI Taxonomy" id="3299031"/>
    <lineage>
        <taxon>Bacteria</taxon>
        <taxon>Pseudomonadati</taxon>
        <taxon>Pseudomonadota</taxon>
        <taxon>Betaproteobacteria</taxon>
        <taxon>Burkholderiales</taxon>
        <taxon>Sphaerotilaceae</taxon>
        <taxon>Roseateles</taxon>
    </lineage>
</organism>
<name>A0ABW7FI62_9BURK</name>
<evidence type="ECO:0000256" key="3">
    <source>
        <dbReference type="ARBA" id="ARBA00022729"/>
    </source>
</evidence>
<proteinExistence type="inferred from homology"/>
<keyword evidence="4" id="KW-0472">Membrane</keyword>
<protein>
    <submittedName>
        <fullName evidence="7">MipA/OmpV family protein</fullName>
    </submittedName>
</protein>
<dbReference type="EMBL" id="JBIGHW010000004">
    <property type="protein sequence ID" value="MFG6441042.1"/>
    <property type="molecule type" value="Genomic_DNA"/>
</dbReference>
<evidence type="ECO:0000256" key="4">
    <source>
        <dbReference type="ARBA" id="ARBA00023136"/>
    </source>
</evidence>
<dbReference type="Proteomes" id="UP001606301">
    <property type="component" value="Unassembled WGS sequence"/>
</dbReference>
<evidence type="ECO:0000256" key="2">
    <source>
        <dbReference type="ARBA" id="ARBA00005722"/>
    </source>
</evidence>
<keyword evidence="5" id="KW-0998">Cell outer membrane</keyword>
<comment type="similarity">
    <text evidence="2">Belongs to the MipA/OmpV family.</text>
</comment>
<keyword evidence="3 6" id="KW-0732">Signal</keyword>
<evidence type="ECO:0000313" key="8">
    <source>
        <dbReference type="Proteomes" id="UP001606301"/>
    </source>
</evidence>
<evidence type="ECO:0000256" key="1">
    <source>
        <dbReference type="ARBA" id="ARBA00004442"/>
    </source>
</evidence>
<evidence type="ECO:0000313" key="7">
    <source>
        <dbReference type="EMBL" id="MFG6441042.1"/>
    </source>
</evidence>
<dbReference type="Pfam" id="PF06629">
    <property type="entry name" value="MipA"/>
    <property type="match status" value="1"/>
</dbReference>
<feature type="chain" id="PRO_5047149197" evidence="6">
    <location>
        <begin position="29"/>
        <end position="271"/>
    </location>
</feature>
<dbReference type="RefSeq" id="WP_394397357.1">
    <property type="nucleotide sequence ID" value="NZ_JBIGHW010000004.1"/>
</dbReference>
<comment type="caution">
    <text evidence="7">The sequence shown here is derived from an EMBL/GenBank/DDBJ whole genome shotgun (WGS) entry which is preliminary data.</text>
</comment>
<gene>
    <name evidence="7" type="ORF">ACG0Z3_10165</name>
</gene>
<keyword evidence="8" id="KW-1185">Reference proteome</keyword>